<dbReference type="InterPro" id="IPR036020">
    <property type="entry name" value="WW_dom_sf"/>
</dbReference>
<reference evidence="3 4" key="1">
    <citation type="journal article" date="2014" name="Genome Biol. Evol.">
        <title>The secreted proteins of Achlya hypogyna and Thraustotheca clavata identify the ancestral oomycete secretome and reveal gene acquisitions by horizontal gene transfer.</title>
        <authorList>
            <person name="Misner I."/>
            <person name="Blouin N."/>
            <person name="Leonard G."/>
            <person name="Richards T.A."/>
            <person name="Lane C.E."/>
        </authorList>
    </citation>
    <scope>NUCLEOTIDE SEQUENCE [LARGE SCALE GENOMIC DNA]</scope>
    <source>
        <strain evidence="3 4">ATCC 34112</strain>
    </source>
</reference>
<feature type="compositionally biased region" description="Low complexity" evidence="1">
    <location>
        <begin position="167"/>
        <end position="178"/>
    </location>
</feature>
<dbReference type="CDD" id="cd00201">
    <property type="entry name" value="WW"/>
    <property type="match status" value="1"/>
</dbReference>
<dbReference type="Proteomes" id="UP000243217">
    <property type="component" value="Unassembled WGS sequence"/>
</dbReference>
<dbReference type="AlphaFoldDB" id="A0A1V9ZC97"/>
<dbReference type="SMART" id="SM00456">
    <property type="entry name" value="WW"/>
    <property type="match status" value="1"/>
</dbReference>
<evidence type="ECO:0000256" key="1">
    <source>
        <dbReference type="SAM" id="MobiDB-lite"/>
    </source>
</evidence>
<feature type="domain" description="WW" evidence="2">
    <location>
        <begin position="53"/>
        <end position="86"/>
    </location>
</feature>
<proteinExistence type="predicted"/>
<comment type="caution">
    <text evidence="3">The sequence shown here is derived from an EMBL/GenBank/DDBJ whole genome shotgun (WGS) entry which is preliminary data.</text>
</comment>
<accession>A0A1V9ZC97</accession>
<keyword evidence="4" id="KW-1185">Reference proteome</keyword>
<dbReference type="OrthoDB" id="187617at2759"/>
<sequence>MSDRFVKCPSCNVNIPKQDLDLEQDASPHCTVCKKPLPRALFESAEKINVVKPEMKKRWIELKSRRGKTYYHNNETGEDRWDKPSDCDVCVPVQPAQPAFVPFKNEDPVKNAIMYQQNKQEAKKFGIPDSIVDALAKQQEETQPSLDNTIAAMKKQQEAVKTKDLHTPAAPEVTTTEPAPEEESKSSCTIM</sequence>
<gene>
    <name evidence="3" type="ORF">THRCLA_07749</name>
</gene>
<organism evidence="3 4">
    <name type="scientific">Thraustotheca clavata</name>
    <dbReference type="NCBI Taxonomy" id="74557"/>
    <lineage>
        <taxon>Eukaryota</taxon>
        <taxon>Sar</taxon>
        <taxon>Stramenopiles</taxon>
        <taxon>Oomycota</taxon>
        <taxon>Saprolegniomycetes</taxon>
        <taxon>Saprolegniales</taxon>
        <taxon>Achlyaceae</taxon>
        <taxon>Thraustotheca</taxon>
    </lineage>
</organism>
<dbReference type="Pfam" id="PF00397">
    <property type="entry name" value="WW"/>
    <property type="match status" value="1"/>
</dbReference>
<name>A0A1V9ZC97_9STRA</name>
<dbReference type="EMBL" id="JNBS01002086">
    <property type="protein sequence ID" value="OQR95572.1"/>
    <property type="molecule type" value="Genomic_DNA"/>
</dbReference>
<dbReference type="SUPFAM" id="SSF51045">
    <property type="entry name" value="WW domain"/>
    <property type="match status" value="1"/>
</dbReference>
<dbReference type="InterPro" id="IPR001202">
    <property type="entry name" value="WW_dom"/>
</dbReference>
<protein>
    <recommendedName>
        <fullName evidence="2">WW domain-containing protein</fullName>
    </recommendedName>
</protein>
<evidence type="ECO:0000313" key="4">
    <source>
        <dbReference type="Proteomes" id="UP000243217"/>
    </source>
</evidence>
<feature type="compositionally biased region" description="Basic and acidic residues" evidence="1">
    <location>
        <begin position="155"/>
        <end position="166"/>
    </location>
</feature>
<evidence type="ECO:0000313" key="3">
    <source>
        <dbReference type="EMBL" id="OQR95572.1"/>
    </source>
</evidence>
<evidence type="ECO:0000259" key="2">
    <source>
        <dbReference type="PROSITE" id="PS50020"/>
    </source>
</evidence>
<dbReference type="Gene3D" id="2.20.70.10">
    <property type="match status" value="1"/>
</dbReference>
<feature type="region of interest" description="Disordered" evidence="1">
    <location>
        <begin position="155"/>
        <end position="191"/>
    </location>
</feature>
<dbReference type="PROSITE" id="PS50020">
    <property type="entry name" value="WW_DOMAIN_2"/>
    <property type="match status" value="1"/>
</dbReference>